<name>A0ABY6IXT9_9BACT</name>
<dbReference type="Proteomes" id="UP001162741">
    <property type="component" value="Chromosome"/>
</dbReference>
<sequence>MFTQPGSIEEIKSDLEAGLPHLTYKMEKPLIGKQYILAKNGTYGAMIFKKGEKVQVSTYNPKGLTVAFGVLGIMVTRALNKKYVATRNEVFDYMSARYYEVKKAF</sequence>
<accession>A0ABY6IXT9</accession>
<reference evidence="1" key="1">
    <citation type="submission" date="2022-10" db="EMBL/GenBank/DDBJ databases">
        <title>Chitinophaga sp. nov., isolated from soil.</title>
        <authorList>
            <person name="Jeon C.O."/>
        </authorList>
    </citation>
    <scope>NUCLEOTIDE SEQUENCE</scope>
    <source>
        <strain evidence="1">R8</strain>
    </source>
</reference>
<dbReference type="RefSeq" id="WP_264279692.1">
    <property type="nucleotide sequence ID" value="NZ_CP107006.1"/>
</dbReference>
<evidence type="ECO:0000313" key="1">
    <source>
        <dbReference type="EMBL" id="UYQ91222.1"/>
    </source>
</evidence>
<organism evidence="1 2">
    <name type="scientific">Chitinophaga horti</name>
    <dbReference type="NCBI Taxonomy" id="2920382"/>
    <lineage>
        <taxon>Bacteria</taxon>
        <taxon>Pseudomonadati</taxon>
        <taxon>Bacteroidota</taxon>
        <taxon>Chitinophagia</taxon>
        <taxon>Chitinophagales</taxon>
        <taxon>Chitinophagaceae</taxon>
        <taxon>Chitinophaga</taxon>
    </lineage>
</organism>
<keyword evidence="2" id="KW-1185">Reference proteome</keyword>
<proteinExistence type="predicted"/>
<evidence type="ECO:0000313" key="2">
    <source>
        <dbReference type="Proteomes" id="UP001162741"/>
    </source>
</evidence>
<protein>
    <submittedName>
        <fullName evidence="1">Uncharacterized protein</fullName>
    </submittedName>
</protein>
<dbReference type="EMBL" id="CP107006">
    <property type="protein sequence ID" value="UYQ91222.1"/>
    <property type="molecule type" value="Genomic_DNA"/>
</dbReference>
<gene>
    <name evidence="1" type="ORF">MKQ68_14090</name>
</gene>